<dbReference type="Gene3D" id="3.80.10.10">
    <property type="entry name" value="Ribonuclease Inhibitor"/>
    <property type="match status" value="1"/>
</dbReference>
<keyword evidence="2" id="KW-1185">Reference proteome</keyword>
<accession>A0A1X6N9X2</accession>
<protein>
    <submittedName>
        <fullName evidence="1">Uncharacterized protein</fullName>
    </submittedName>
</protein>
<evidence type="ECO:0000313" key="2">
    <source>
        <dbReference type="Proteomes" id="UP000194127"/>
    </source>
</evidence>
<dbReference type="OrthoDB" id="3256525at2759"/>
<proteinExistence type="predicted"/>
<reference evidence="1 2" key="1">
    <citation type="submission" date="2017-04" db="EMBL/GenBank/DDBJ databases">
        <title>Genome Sequence of the Model Brown-Rot Fungus Postia placenta SB12.</title>
        <authorList>
            <consortium name="DOE Joint Genome Institute"/>
            <person name="Gaskell J."/>
            <person name="Kersten P."/>
            <person name="Larrondo L.F."/>
            <person name="Canessa P."/>
            <person name="Martinez D."/>
            <person name="Hibbett D."/>
            <person name="Schmoll M."/>
            <person name="Kubicek C.P."/>
            <person name="Martinez A.T."/>
            <person name="Yadav J."/>
            <person name="Master E."/>
            <person name="Magnuson J.K."/>
            <person name="James T."/>
            <person name="Yaver D."/>
            <person name="Berka R."/>
            <person name="Labutti K."/>
            <person name="Lipzen A."/>
            <person name="Aerts A."/>
            <person name="Barry K."/>
            <person name="Henrissat B."/>
            <person name="Blanchette R."/>
            <person name="Grigoriev I."/>
            <person name="Cullen D."/>
        </authorList>
    </citation>
    <scope>NUCLEOTIDE SEQUENCE [LARGE SCALE GENOMIC DNA]</scope>
    <source>
        <strain evidence="1 2">MAD-698-R-SB12</strain>
    </source>
</reference>
<dbReference type="GeneID" id="36329385"/>
<dbReference type="EMBL" id="KZ110593">
    <property type="protein sequence ID" value="OSX65447.1"/>
    <property type="molecule type" value="Genomic_DNA"/>
</dbReference>
<sequence length="390" mass="44200">MTVTLPPELWMHIFRLSTISPLTYRLRATTYHPFKTAPLIAQDDVEALKTKSALILVCKQWRALALDLLYEDISLGRPERLPKLLADIKGDDIDTPASGRWVRRANLPYSSSATVTPRPLVAVRILESCPRLEVLIRIGPFRPEADLRFEFPTDCPPLPSLKRLDWWHVNEAARSGGINRLGDVLQAAPNLEYLSLGGYLIFCHMQPADISLPQLTTLRILRMNVLCVAQTCRWSMPALRNLIIDTVEDIGIMDGFWGTFGEQIRTVELGHSLSYYVYDTLSYILPGCPRLEVLNYYVHFTAVPTALSKTSNTLTTIGLHAHPNLLLPPESSEYWKRIQDHFAMLCGPSFSALKRVILYGAWDTVIDDIRYPFLIQPLLDRKCSIERASD</sequence>
<dbReference type="Proteomes" id="UP000194127">
    <property type="component" value="Unassembled WGS sequence"/>
</dbReference>
<dbReference type="SUPFAM" id="SSF52047">
    <property type="entry name" value="RNI-like"/>
    <property type="match status" value="1"/>
</dbReference>
<organism evidence="1 2">
    <name type="scientific">Postia placenta MAD-698-R-SB12</name>
    <dbReference type="NCBI Taxonomy" id="670580"/>
    <lineage>
        <taxon>Eukaryota</taxon>
        <taxon>Fungi</taxon>
        <taxon>Dikarya</taxon>
        <taxon>Basidiomycota</taxon>
        <taxon>Agaricomycotina</taxon>
        <taxon>Agaricomycetes</taxon>
        <taxon>Polyporales</taxon>
        <taxon>Adustoporiaceae</taxon>
        <taxon>Rhodonia</taxon>
    </lineage>
</organism>
<evidence type="ECO:0000313" key="1">
    <source>
        <dbReference type="EMBL" id="OSX65447.1"/>
    </source>
</evidence>
<dbReference type="AlphaFoldDB" id="A0A1X6N9X2"/>
<gene>
    <name evidence="1" type="ORF">POSPLADRAFT_1134117</name>
</gene>
<name>A0A1X6N9X2_9APHY</name>
<dbReference type="RefSeq" id="XP_024342241.1">
    <property type="nucleotide sequence ID" value="XM_024484436.1"/>
</dbReference>
<dbReference type="InterPro" id="IPR032675">
    <property type="entry name" value="LRR_dom_sf"/>
</dbReference>